<gene>
    <name evidence="6" type="primary">kstD3</name>
    <name evidence="6" type="ORF">GCM10011390_26110</name>
</gene>
<protein>
    <submittedName>
        <fullName evidence="6">Dehydrogenase</fullName>
    </submittedName>
</protein>
<name>A0A916ZP60_9HYPH</name>
<organism evidence="6 7">
    <name type="scientific">Aureimonas endophytica</name>
    <dbReference type="NCBI Taxonomy" id="2027858"/>
    <lineage>
        <taxon>Bacteria</taxon>
        <taxon>Pseudomonadati</taxon>
        <taxon>Pseudomonadota</taxon>
        <taxon>Alphaproteobacteria</taxon>
        <taxon>Hyphomicrobiales</taxon>
        <taxon>Aurantimonadaceae</taxon>
        <taxon>Aureimonas</taxon>
    </lineage>
</organism>
<dbReference type="InterPro" id="IPR036188">
    <property type="entry name" value="FAD/NAD-bd_sf"/>
</dbReference>
<dbReference type="SUPFAM" id="SSF51905">
    <property type="entry name" value="FAD/NAD(P)-binding domain"/>
    <property type="match status" value="1"/>
</dbReference>
<evidence type="ECO:0000256" key="4">
    <source>
        <dbReference type="ARBA" id="ARBA00023002"/>
    </source>
</evidence>
<dbReference type="Pfam" id="PF00890">
    <property type="entry name" value="FAD_binding_2"/>
    <property type="match status" value="1"/>
</dbReference>
<dbReference type="Gene3D" id="3.90.700.10">
    <property type="entry name" value="Succinate dehydrogenase/fumarate reductase flavoprotein, catalytic domain"/>
    <property type="match status" value="1"/>
</dbReference>
<evidence type="ECO:0000256" key="3">
    <source>
        <dbReference type="ARBA" id="ARBA00022827"/>
    </source>
</evidence>
<dbReference type="GO" id="GO:0008202">
    <property type="term" value="P:steroid metabolic process"/>
    <property type="evidence" value="ECO:0007669"/>
    <property type="project" value="UniProtKB-ARBA"/>
</dbReference>
<proteinExistence type="predicted"/>
<evidence type="ECO:0000256" key="1">
    <source>
        <dbReference type="ARBA" id="ARBA00001974"/>
    </source>
</evidence>
<feature type="domain" description="FAD-dependent oxidoreductase 2 FAD-binding" evidence="5">
    <location>
        <begin position="5"/>
        <end position="516"/>
    </location>
</feature>
<comment type="cofactor">
    <cofactor evidence="1">
        <name>FAD</name>
        <dbReference type="ChEBI" id="CHEBI:57692"/>
    </cofactor>
</comment>
<sequence length="539" mass="57705">MTDCDVLVLGSGSGALAAALRAARGGLSVIVAEKTEKLGGTSAMSGAGTWVPANAIARAAGVEDSEAEALAYIRAVSPEGWGETEDELWQAFVATAPKMLDFLGEATPLSFALVDEPDPISEGTGGKSFGRMLSPGALSRRILGVHAKALRRSTLPHLFTYQEVVATDPYHHPLRAGLRLWPKLLWRWLTDAGGQGTALMTGLLKGCLDAGCHVQTGLRAVALSQDATGGVTGAEFERADGTRLTIAARRGVVIATGGFEWDEAMRRKHFPGPLDRLGSPRTNTGDGQKLAEAAGARLDRMDQANIHPCLPTRYEGQPHGLPMVFQAEPHSIVVDRHGRRFVSESDFNIGEAMDRRDPATGEPLHLPVWLIADRRFLKRSAPFRWYAAYEKDWIVEAPTLRELAARIGLPAEALAETVARFNGFCDAGRDADFRRGESAWESYKSHGPEGKLGRIEEGPFLALSMNRSILGTKGGARTNAKGQVLRPDGSVISGLYAAGLAMANPFGTRSIGAGTTIGPNMTWGYICAETMLRENRGAG</sequence>
<dbReference type="InterPro" id="IPR003953">
    <property type="entry name" value="FAD-dep_OxRdtase_2_FAD-bd"/>
</dbReference>
<dbReference type="Proteomes" id="UP000644699">
    <property type="component" value="Unassembled WGS sequence"/>
</dbReference>
<dbReference type="GO" id="GO:0016491">
    <property type="term" value="F:oxidoreductase activity"/>
    <property type="evidence" value="ECO:0007669"/>
    <property type="project" value="UniProtKB-KW"/>
</dbReference>
<dbReference type="SUPFAM" id="SSF56425">
    <property type="entry name" value="Succinate dehydrogenase/fumarate reductase flavoprotein, catalytic domain"/>
    <property type="match status" value="1"/>
</dbReference>
<dbReference type="Gene3D" id="3.50.50.60">
    <property type="entry name" value="FAD/NAD(P)-binding domain"/>
    <property type="match status" value="2"/>
</dbReference>
<dbReference type="AlphaFoldDB" id="A0A916ZP60"/>
<reference evidence="6" key="1">
    <citation type="journal article" date="2014" name="Int. J. Syst. Evol. Microbiol.">
        <title>Complete genome sequence of Corynebacterium casei LMG S-19264T (=DSM 44701T), isolated from a smear-ripened cheese.</title>
        <authorList>
            <consortium name="US DOE Joint Genome Institute (JGI-PGF)"/>
            <person name="Walter F."/>
            <person name="Albersmeier A."/>
            <person name="Kalinowski J."/>
            <person name="Ruckert C."/>
        </authorList>
    </citation>
    <scope>NUCLEOTIDE SEQUENCE</scope>
    <source>
        <strain evidence="6">CGMCC 1.15367</strain>
    </source>
</reference>
<dbReference type="PANTHER" id="PTHR43400">
    <property type="entry name" value="FUMARATE REDUCTASE"/>
    <property type="match status" value="1"/>
</dbReference>
<comment type="caution">
    <text evidence="6">The sequence shown here is derived from an EMBL/GenBank/DDBJ whole genome shotgun (WGS) entry which is preliminary data.</text>
</comment>
<keyword evidence="3" id="KW-0274">FAD</keyword>
<keyword evidence="2" id="KW-0285">Flavoprotein</keyword>
<dbReference type="EMBL" id="BMIQ01000003">
    <property type="protein sequence ID" value="GGE05855.1"/>
    <property type="molecule type" value="Genomic_DNA"/>
</dbReference>
<evidence type="ECO:0000313" key="7">
    <source>
        <dbReference type="Proteomes" id="UP000644699"/>
    </source>
</evidence>
<dbReference type="InterPro" id="IPR050315">
    <property type="entry name" value="FAD-oxidoreductase_2"/>
</dbReference>
<dbReference type="RefSeq" id="WP_188909075.1">
    <property type="nucleotide sequence ID" value="NZ_BMIQ01000003.1"/>
</dbReference>
<dbReference type="PANTHER" id="PTHR43400:SF10">
    <property type="entry name" value="3-OXOSTEROID 1-DEHYDROGENASE"/>
    <property type="match status" value="1"/>
</dbReference>
<evidence type="ECO:0000256" key="2">
    <source>
        <dbReference type="ARBA" id="ARBA00022630"/>
    </source>
</evidence>
<dbReference type="InterPro" id="IPR027477">
    <property type="entry name" value="Succ_DH/fumarate_Rdtase_cat_sf"/>
</dbReference>
<evidence type="ECO:0000259" key="5">
    <source>
        <dbReference type="Pfam" id="PF00890"/>
    </source>
</evidence>
<keyword evidence="7" id="KW-1185">Reference proteome</keyword>
<evidence type="ECO:0000313" key="6">
    <source>
        <dbReference type="EMBL" id="GGE05855.1"/>
    </source>
</evidence>
<reference evidence="6" key="2">
    <citation type="submission" date="2020-09" db="EMBL/GenBank/DDBJ databases">
        <authorList>
            <person name="Sun Q."/>
            <person name="Zhou Y."/>
        </authorList>
    </citation>
    <scope>NUCLEOTIDE SEQUENCE</scope>
    <source>
        <strain evidence="6">CGMCC 1.15367</strain>
    </source>
</reference>
<keyword evidence="4" id="KW-0560">Oxidoreductase</keyword>
<accession>A0A916ZP60</accession>